<reference evidence="1" key="1">
    <citation type="submission" date="2019-08" db="EMBL/GenBank/DDBJ databases">
        <authorList>
            <person name="Kucharzyk K."/>
            <person name="Murdoch R.W."/>
            <person name="Higgins S."/>
            <person name="Loffler F."/>
        </authorList>
    </citation>
    <scope>NUCLEOTIDE SEQUENCE</scope>
</reference>
<organism evidence="1">
    <name type="scientific">bioreactor metagenome</name>
    <dbReference type="NCBI Taxonomy" id="1076179"/>
    <lineage>
        <taxon>unclassified sequences</taxon>
        <taxon>metagenomes</taxon>
        <taxon>ecological metagenomes</taxon>
    </lineage>
</organism>
<dbReference type="AlphaFoldDB" id="A0A645ED14"/>
<gene>
    <name evidence="1" type="ORF">SDC9_146178</name>
</gene>
<proteinExistence type="predicted"/>
<dbReference type="EMBL" id="VSSQ01045112">
    <property type="protein sequence ID" value="MPM98988.1"/>
    <property type="molecule type" value="Genomic_DNA"/>
</dbReference>
<accession>A0A645ED14</accession>
<comment type="caution">
    <text evidence="1">The sequence shown here is derived from an EMBL/GenBank/DDBJ whole genome shotgun (WGS) entry which is preliminary data.</text>
</comment>
<sequence>MTGMRMMVMVIMTNTMGAPIMVMMPTPPLTQTSLLRVWATRLIWLGKMRPSTTARAAIARDSNAMARIFSNKEGVCFTGIVCLSWFRSSCKGPCSVTCPEICAPSERLIEAPTAEISPSTTAVSSRLTAPPIATISPFTEPVIVIVPPVRTISPLTWAPFSMLTVPPTTTKFPSRVSPYLRRKVSPRMNLSPCCRSSVCGTGVGD</sequence>
<evidence type="ECO:0000313" key="1">
    <source>
        <dbReference type="EMBL" id="MPM98988.1"/>
    </source>
</evidence>
<protein>
    <submittedName>
        <fullName evidence="1">Uncharacterized protein</fullName>
    </submittedName>
</protein>
<name>A0A645ED14_9ZZZZ</name>